<keyword evidence="2" id="KW-0719">Serine esterase</keyword>
<dbReference type="RefSeq" id="WP_395113317.1">
    <property type="nucleotide sequence ID" value="NZ_JBIMSN010000163.1"/>
</dbReference>
<comment type="similarity">
    <text evidence="1">Belongs to the cutinase family.</text>
</comment>
<evidence type="ECO:0000313" key="9">
    <source>
        <dbReference type="Proteomes" id="UP001609219"/>
    </source>
</evidence>
<dbReference type="Proteomes" id="UP001609219">
    <property type="component" value="Unassembled WGS sequence"/>
</dbReference>
<protein>
    <submittedName>
        <fullName evidence="7">Cutinase family protein</fullName>
    </submittedName>
</protein>
<keyword evidence="4" id="KW-1015">Disulfide bond</keyword>
<evidence type="ECO:0000256" key="2">
    <source>
        <dbReference type="ARBA" id="ARBA00022487"/>
    </source>
</evidence>
<evidence type="ECO:0000313" key="8">
    <source>
        <dbReference type="Proteomes" id="UP001609175"/>
    </source>
</evidence>
<dbReference type="InterPro" id="IPR029058">
    <property type="entry name" value="AB_hydrolase_fold"/>
</dbReference>
<keyword evidence="9" id="KW-1185">Reference proteome</keyword>
<comment type="caution">
    <text evidence="7">The sequence shown here is derived from an EMBL/GenBank/DDBJ whole genome shotgun (WGS) entry which is preliminary data.</text>
</comment>
<dbReference type="SMART" id="SM01110">
    <property type="entry name" value="Cutinase"/>
    <property type="match status" value="1"/>
</dbReference>
<evidence type="ECO:0000256" key="1">
    <source>
        <dbReference type="ARBA" id="ARBA00007534"/>
    </source>
</evidence>
<evidence type="ECO:0000256" key="4">
    <source>
        <dbReference type="ARBA" id="ARBA00023157"/>
    </source>
</evidence>
<reference evidence="8 9" key="1">
    <citation type="submission" date="2024-10" db="EMBL/GenBank/DDBJ databases">
        <authorList>
            <person name="Riesco R."/>
        </authorList>
    </citation>
    <scope>NUCLEOTIDE SEQUENCE [LARGE SCALE GENOMIC DNA]</scope>
    <source>
        <strain evidence="6 8">NCIMB 15449</strain>
        <strain evidence="7 9">NCIMB 15450</strain>
    </source>
</reference>
<evidence type="ECO:0000313" key="6">
    <source>
        <dbReference type="EMBL" id="MFH5207878.1"/>
    </source>
</evidence>
<evidence type="ECO:0000256" key="3">
    <source>
        <dbReference type="ARBA" id="ARBA00022801"/>
    </source>
</evidence>
<dbReference type="SUPFAM" id="SSF53474">
    <property type="entry name" value="alpha/beta-Hydrolases"/>
    <property type="match status" value="1"/>
</dbReference>
<dbReference type="EMBL" id="JBIMSO010000031">
    <property type="protein sequence ID" value="MFH5207878.1"/>
    <property type="molecule type" value="Genomic_DNA"/>
</dbReference>
<proteinExistence type="inferred from homology"/>
<dbReference type="Pfam" id="PF01083">
    <property type="entry name" value="Cutinase"/>
    <property type="match status" value="1"/>
</dbReference>
<dbReference type="PANTHER" id="PTHR33630:SF9">
    <property type="entry name" value="CUTINASE 4"/>
    <property type="match status" value="1"/>
</dbReference>
<sequence>MSRYRPSTVATAPRRRRAGATVTASLIAASVLLPAATAAASPAGCTAIDIVMVPGTGETDPGANPSEPRGMLRGVTDPLQQQFGAAVAVTYVPYEASAFNKGKTYADSKATGVSWTARHVQRRAAECPNTRFVLGGYSQGADVAGDIAWLIGHGKLPGVEPRRVLAVGLLADPRRDAGDGTTVGPQLDGSGLAGHRPDGFGQLTAVTRSYCDNGDLYCANPDSNGIIAGLGRTLSSPAAALTSTQQPGATTGPADLQTSLVADYSKVDLPGLAQNLQSMQDQVGSGTVDPAALGSTVAAITNTIVPLADTSQWVAKNPTVAASLEQAAPDSPEHAANQVVQKVNGADLSGALQAASTIINTLQNGGDASQAQTLQAPINTLSTQLTPLAMTPADGLSLAANALSILKPSVLIDQVKTIATNSFALAGNVPEIIDIFFNRIPRIIVDLTDIPTKIRALHTEFDRLNVLFEPVVLLAAGLDYQTAAGLISLIPDPTGTGQIISMIVGILGNLDIIGLARTAGELQKQLWNALETGDIIGSALGALPQIGEFARIALGTLTGGSKTDPAMLGKSSPAGQSGQQITLQAQAGDFPALASSLTNLASSSGADAIAQLGSEALKAAAFYSSDSHTLAYTRNPVNGAGDSALVDMTNHFRTQISQVAA</sequence>
<dbReference type="Gene3D" id="3.40.50.1820">
    <property type="entry name" value="alpha/beta hydrolase"/>
    <property type="match status" value="1"/>
</dbReference>
<organism evidence="7 9">
    <name type="scientific">Antrihabitans spumae</name>
    <dbReference type="NCBI Taxonomy" id="3373370"/>
    <lineage>
        <taxon>Bacteria</taxon>
        <taxon>Bacillati</taxon>
        <taxon>Actinomycetota</taxon>
        <taxon>Actinomycetes</taxon>
        <taxon>Mycobacteriales</taxon>
        <taxon>Nocardiaceae</taxon>
        <taxon>Antrihabitans</taxon>
    </lineage>
</organism>
<gene>
    <name evidence="6" type="ORF">ACHIPZ_06570</name>
    <name evidence="7" type="ORF">ACHIRB_30310</name>
</gene>
<evidence type="ECO:0000256" key="5">
    <source>
        <dbReference type="SAM" id="SignalP"/>
    </source>
</evidence>
<keyword evidence="3" id="KW-0378">Hydrolase</keyword>
<dbReference type="InterPro" id="IPR000675">
    <property type="entry name" value="Cutinase/axe"/>
</dbReference>
<dbReference type="PANTHER" id="PTHR33630">
    <property type="entry name" value="CUTINASE RV1984C-RELATED-RELATED"/>
    <property type="match status" value="1"/>
</dbReference>
<feature type="signal peptide" evidence="5">
    <location>
        <begin position="1"/>
        <end position="40"/>
    </location>
</feature>
<feature type="chain" id="PRO_5045033648" evidence="5">
    <location>
        <begin position="41"/>
        <end position="661"/>
    </location>
</feature>
<keyword evidence="5" id="KW-0732">Signal</keyword>
<accession>A0ABW7KCI4</accession>
<dbReference type="Proteomes" id="UP001609175">
    <property type="component" value="Unassembled WGS sequence"/>
</dbReference>
<dbReference type="EMBL" id="JBIMSN010000163">
    <property type="protein sequence ID" value="MFH5232829.1"/>
    <property type="molecule type" value="Genomic_DNA"/>
</dbReference>
<name>A0ABW7KCI4_9NOCA</name>
<evidence type="ECO:0000313" key="7">
    <source>
        <dbReference type="EMBL" id="MFH5232829.1"/>
    </source>
</evidence>